<protein>
    <submittedName>
        <fullName evidence="4">2-oxoacid:acceptor oxidoreductase subunit alpha</fullName>
    </submittedName>
</protein>
<dbReference type="Pfam" id="PF01558">
    <property type="entry name" value="POR"/>
    <property type="match status" value="1"/>
</dbReference>
<dbReference type="FunFam" id="3.40.50.970:FF:000022">
    <property type="entry name" value="2-oxoglutarate ferredoxin oxidoreductase alpha subunit"/>
    <property type="match status" value="1"/>
</dbReference>
<dbReference type="NCBIfam" id="TIGR03710">
    <property type="entry name" value="OAFO_sf"/>
    <property type="match status" value="1"/>
</dbReference>
<dbReference type="EMBL" id="CP029487">
    <property type="protein sequence ID" value="QCT72927.1"/>
    <property type="molecule type" value="Genomic_DNA"/>
</dbReference>
<feature type="domain" description="Pyruvate flavodoxin/ferredoxin oxidoreductase pyrimidine binding" evidence="3">
    <location>
        <begin position="192"/>
        <end position="428"/>
    </location>
</feature>
<dbReference type="PANTHER" id="PTHR32154">
    <property type="entry name" value="PYRUVATE-FLAVODOXIN OXIDOREDUCTASE-RELATED"/>
    <property type="match status" value="1"/>
</dbReference>
<feature type="domain" description="Pyruvate/ketoisovalerate oxidoreductase catalytic" evidence="2">
    <location>
        <begin position="10"/>
        <end position="163"/>
    </location>
</feature>
<dbReference type="Proteomes" id="UP000218387">
    <property type="component" value="Chromosome"/>
</dbReference>
<dbReference type="InterPro" id="IPR009014">
    <property type="entry name" value="Transketo_C/PFOR_II"/>
</dbReference>
<dbReference type="SUPFAM" id="SSF53323">
    <property type="entry name" value="Pyruvate-ferredoxin oxidoreductase, PFOR, domain III"/>
    <property type="match status" value="1"/>
</dbReference>
<evidence type="ECO:0000313" key="4">
    <source>
        <dbReference type="EMBL" id="QCT72927.1"/>
    </source>
</evidence>
<dbReference type="Gene3D" id="3.40.920.10">
    <property type="entry name" value="Pyruvate-ferredoxin oxidoreductase, PFOR, domain III"/>
    <property type="match status" value="1"/>
</dbReference>
<dbReference type="InterPro" id="IPR002880">
    <property type="entry name" value="Pyrv_Fd/Flavodoxin_OxRdtase_N"/>
</dbReference>
<dbReference type="Pfam" id="PF01855">
    <property type="entry name" value="POR_N"/>
    <property type="match status" value="1"/>
</dbReference>
<reference evidence="4 5" key="1">
    <citation type="submission" date="2018-05" db="EMBL/GenBank/DDBJ databases">
        <title>Genome comparison of Eubacterium sp.</title>
        <authorList>
            <person name="Feng Y."/>
            <person name="Sanchez-Andrea I."/>
            <person name="Stams A.J.M."/>
            <person name="De Vos W.M."/>
        </authorList>
    </citation>
    <scope>NUCLEOTIDE SEQUENCE [LARGE SCALE GENOMIC DNA]</scope>
    <source>
        <strain evidence="4 5">YI</strain>
    </source>
</reference>
<dbReference type="RefSeq" id="WP_096920128.1">
    <property type="nucleotide sequence ID" value="NZ_CP029487.1"/>
</dbReference>
<dbReference type="GO" id="GO:0016903">
    <property type="term" value="F:oxidoreductase activity, acting on the aldehyde or oxo group of donors"/>
    <property type="evidence" value="ECO:0007669"/>
    <property type="project" value="InterPro"/>
</dbReference>
<keyword evidence="1" id="KW-0560">Oxidoreductase</keyword>
<dbReference type="SUPFAM" id="SSF52518">
    <property type="entry name" value="Thiamin diphosphate-binding fold (THDP-binding)"/>
    <property type="match status" value="1"/>
</dbReference>
<dbReference type="SUPFAM" id="SSF52922">
    <property type="entry name" value="TK C-terminal domain-like"/>
    <property type="match status" value="1"/>
</dbReference>
<dbReference type="CDD" id="cd07034">
    <property type="entry name" value="TPP_PYR_PFOR_IOR-alpha_like"/>
    <property type="match status" value="1"/>
</dbReference>
<dbReference type="InterPro" id="IPR050722">
    <property type="entry name" value="Pyruvate:ferred/Flavod_OxRd"/>
</dbReference>
<gene>
    <name evidence="4" type="ORF">CPZ25_016880</name>
</gene>
<evidence type="ECO:0000259" key="2">
    <source>
        <dbReference type="Pfam" id="PF01558"/>
    </source>
</evidence>
<dbReference type="PANTHER" id="PTHR32154:SF20">
    <property type="entry name" value="2-OXOGLUTARATE OXIDOREDUCTASE SUBUNIT KORA"/>
    <property type="match status" value="1"/>
</dbReference>
<accession>A0A4P9CBB2</accession>
<name>A0A4P9CBB2_EUBML</name>
<evidence type="ECO:0000313" key="5">
    <source>
        <dbReference type="Proteomes" id="UP000218387"/>
    </source>
</evidence>
<dbReference type="AlphaFoldDB" id="A0A4P9CBB2"/>
<keyword evidence="5" id="KW-1185">Reference proteome</keyword>
<dbReference type="KEGG" id="emt:CPZ25_016880"/>
<dbReference type="InterPro" id="IPR022367">
    <property type="entry name" value="2-oxoacid/accept_OxRdtase_asu"/>
</dbReference>
<evidence type="ECO:0000259" key="3">
    <source>
        <dbReference type="Pfam" id="PF01855"/>
    </source>
</evidence>
<sequence length="557" mass="60086">MYNLLVGGAAGDGIDTMVAVLEKVLKKSGYFVFSARDFMSRIRGGHNFTLVRFGPEPITSHSLKVNGIIAMDEETIRRHQDELADGGFILCDIGLKTDHPHALKIDMRKKSGELGNPKVAGVIAMGAVLKLFGETLESAEAVLAASIKPAFLEMNRQGLLFGYDSMEARYQHLPSSYSDYLLLSGNDAISLGALAAGLRFYSAYPMSPSTSILNYLADTSPTTGVVVEQAEDEIAAVNMAIGASYAGARAMTASVGGGFALMTEAVGFCGIAEIPLVIGDIQRPGPATGLPTRTEQADLRFAIAAGAGDFPHMVIAVKNQEDAFYQTVRAFNLAEKYQMPVILLSDQYLADATATILPFDINTLEIEPAGSPLTGAPEDYRRYQITESGISPRLIPGKTKAIVTTDSDEHDEMGYITESAEMRDAMVEKRARKMAALRYELKEPDFLGDKEFKTLLIGFGSMWGPLKEAVEILNVKSPGSYGALVFGDVFPLPLQVLRGFAKQAETIINVEQNATGQLAALLREKALLHCDASVLKYDGRQLSGEEIADAVMKGENK</sequence>
<evidence type="ECO:0000256" key="1">
    <source>
        <dbReference type="ARBA" id="ARBA00023002"/>
    </source>
</evidence>
<proteinExistence type="predicted"/>
<dbReference type="Gene3D" id="3.40.50.970">
    <property type="match status" value="1"/>
</dbReference>
<organism evidence="4 5">
    <name type="scientific">Eubacterium maltosivorans</name>
    <dbReference type="NCBI Taxonomy" id="2041044"/>
    <lineage>
        <taxon>Bacteria</taxon>
        <taxon>Bacillati</taxon>
        <taxon>Bacillota</taxon>
        <taxon>Clostridia</taxon>
        <taxon>Eubacteriales</taxon>
        <taxon>Eubacteriaceae</taxon>
        <taxon>Eubacterium</taxon>
    </lineage>
</organism>
<dbReference type="InterPro" id="IPR029061">
    <property type="entry name" value="THDP-binding"/>
</dbReference>
<dbReference type="GO" id="GO:0006979">
    <property type="term" value="P:response to oxidative stress"/>
    <property type="evidence" value="ECO:0007669"/>
    <property type="project" value="TreeGrafter"/>
</dbReference>
<dbReference type="InterPro" id="IPR002869">
    <property type="entry name" value="Pyrv_flavodox_OxRed_cen"/>
</dbReference>
<dbReference type="InterPro" id="IPR019752">
    <property type="entry name" value="Pyrv/ketoisovalerate_OxRed_cat"/>
</dbReference>
<dbReference type="Gene3D" id="3.40.50.920">
    <property type="match status" value="1"/>
</dbReference>